<name>A0ABT5FFR6_9GAMM</name>
<accession>A0ABT5FFR6</accession>
<reference evidence="1 2" key="1">
    <citation type="submission" date="2023-01" db="EMBL/GenBank/DDBJ databases">
        <title>Psychrosphaera sp. nov., isolated from marine algae.</title>
        <authorList>
            <person name="Bayburt H."/>
            <person name="Choi B.J."/>
            <person name="Kim J.M."/>
            <person name="Choi D.G."/>
            <person name="Jeon C.O."/>
        </authorList>
    </citation>
    <scope>NUCLEOTIDE SEQUENCE [LARGE SCALE GENOMIC DNA]</scope>
    <source>
        <strain evidence="1 2">G1-22</strain>
    </source>
</reference>
<dbReference type="RefSeq" id="WP_272181607.1">
    <property type="nucleotide sequence ID" value="NZ_JAQOMS010000002.1"/>
</dbReference>
<dbReference type="EMBL" id="JAQOMS010000002">
    <property type="protein sequence ID" value="MDC2890400.1"/>
    <property type="molecule type" value="Genomic_DNA"/>
</dbReference>
<gene>
    <name evidence="1" type="ORF">PN838_18625</name>
</gene>
<organism evidence="1 2">
    <name type="scientific">Psychrosphaera algicola</name>
    <dbReference type="NCBI Taxonomy" id="3023714"/>
    <lineage>
        <taxon>Bacteria</taxon>
        <taxon>Pseudomonadati</taxon>
        <taxon>Pseudomonadota</taxon>
        <taxon>Gammaproteobacteria</taxon>
        <taxon>Alteromonadales</taxon>
        <taxon>Pseudoalteromonadaceae</taxon>
        <taxon>Psychrosphaera</taxon>
    </lineage>
</organism>
<keyword evidence="2" id="KW-1185">Reference proteome</keyword>
<protein>
    <submittedName>
        <fullName evidence="1">Uncharacterized protein</fullName>
    </submittedName>
</protein>
<evidence type="ECO:0000313" key="1">
    <source>
        <dbReference type="EMBL" id="MDC2890400.1"/>
    </source>
</evidence>
<comment type="caution">
    <text evidence="1">The sequence shown here is derived from an EMBL/GenBank/DDBJ whole genome shotgun (WGS) entry which is preliminary data.</text>
</comment>
<proteinExistence type="predicted"/>
<dbReference type="Proteomes" id="UP001528411">
    <property type="component" value="Unassembled WGS sequence"/>
</dbReference>
<evidence type="ECO:0000313" key="2">
    <source>
        <dbReference type="Proteomes" id="UP001528411"/>
    </source>
</evidence>
<sequence>MTDTKSACLKLANVYTEDMFILDINHRPEGISAEEFNDRYKSIQSQKYKDVIEEIGQAMKQLELYR</sequence>